<gene>
    <name evidence="4" type="ORF">DAY19_03520</name>
</gene>
<dbReference type="Proteomes" id="UP000443582">
    <property type="component" value="Unassembled WGS sequence"/>
</dbReference>
<feature type="domain" description="FAD/NAD(P)-binding" evidence="3">
    <location>
        <begin position="10"/>
        <end position="312"/>
    </location>
</feature>
<dbReference type="Gene3D" id="3.50.50.60">
    <property type="entry name" value="FAD/NAD(P)-binding domain"/>
    <property type="match status" value="2"/>
</dbReference>
<dbReference type="PANTHER" id="PTHR48105">
    <property type="entry name" value="THIOREDOXIN REDUCTASE 1-RELATED-RELATED"/>
    <property type="match status" value="1"/>
</dbReference>
<evidence type="ECO:0000313" key="4">
    <source>
        <dbReference type="EMBL" id="RZF22855.1"/>
    </source>
</evidence>
<dbReference type="EMBL" id="QDKL01000001">
    <property type="protein sequence ID" value="RZF22855.1"/>
    <property type="molecule type" value="Genomic_DNA"/>
</dbReference>
<evidence type="ECO:0000256" key="1">
    <source>
        <dbReference type="ARBA" id="ARBA00022630"/>
    </source>
</evidence>
<sequence length="338" mass="37700">MEKIMSSEKFDIAVIGGGAAGMMATLRGVLNNDKVVMFPGSPRDKKRSREKWVYKVENMPGTHKYKKGIEEPNKETLEWIQESEFKDNLTFVKGKGVTEVTKNDDGSFKLIDSDGSEYEASYVVLCTGIMDVQPHFNDSIKPILPFANAQTVDYCLRCDGHHVYDKHTSIIGHTSGAVWVAVMLKERYNTPSMSILTNGETPDFSDEVKTLIKAYNIEVFTEKIVDVLGDRKEGQVQGYKFASGRTLESAFSFVSLGTIVYNELAKAIGAEVDERGYVLGNEKGETNIENFYVAGDLRANKKKQIYTAWDMAVDSLDDINAKIRRKKRAALLTSKGLA</sequence>
<evidence type="ECO:0000313" key="5">
    <source>
        <dbReference type="Proteomes" id="UP000443582"/>
    </source>
</evidence>
<protein>
    <submittedName>
        <fullName evidence="4">NAD(P)/FAD-dependent oxidoreductase</fullName>
    </submittedName>
</protein>
<dbReference type="Pfam" id="PF07992">
    <property type="entry name" value="Pyr_redox_2"/>
    <property type="match status" value="1"/>
</dbReference>
<proteinExistence type="predicted"/>
<keyword evidence="1" id="KW-0285">Flavoprotein</keyword>
<name>A0ABY0IIS7_9BACT</name>
<keyword evidence="2" id="KW-0560">Oxidoreductase</keyword>
<dbReference type="InterPro" id="IPR050097">
    <property type="entry name" value="Ferredoxin-NADP_redctase_2"/>
</dbReference>
<dbReference type="InterPro" id="IPR036188">
    <property type="entry name" value="FAD/NAD-bd_sf"/>
</dbReference>
<organism evidence="4 5">
    <name type="scientific">Halobacteriovorax vibrionivorans</name>
    <dbReference type="NCBI Taxonomy" id="2152716"/>
    <lineage>
        <taxon>Bacteria</taxon>
        <taxon>Pseudomonadati</taxon>
        <taxon>Bdellovibrionota</taxon>
        <taxon>Bacteriovoracia</taxon>
        <taxon>Bacteriovoracales</taxon>
        <taxon>Halobacteriovoraceae</taxon>
        <taxon>Halobacteriovorax</taxon>
    </lineage>
</organism>
<dbReference type="PRINTS" id="PR00469">
    <property type="entry name" value="PNDRDTASEII"/>
</dbReference>
<keyword evidence="5" id="KW-1185">Reference proteome</keyword>
<dbReference type="PRINTS" id="PR00368">
    <property type="entry name" value="FADPNR"/>
</dbReference>
<evidence type="ECO:0000259" key="3">
    <source>
        <dbReference type="Pfam" id="PF07992"/>
    </source>
</evidence>
<comment type="caution">
    <text evidence="4">The sequence shown here is derived from an EMBL/GenBank/DDBJ whole genome shotgun (WGS) entry which is preliminary data.</text>
</comment>
<dbReference type="SUPFAM" id="SSF51905">
    <property type="entry name" value="FAD/NAD(P)-binding domain"/>
    <property type="match status" value="1"/>
</dbReference>
<dbReference type="InterPro" id="IPR023753">
    <property type="entry name" value="FAD/NAD-binding_dom"/>
</dbReference>
<reference evidence="5" key="1">
    <citation type="journal article" date="2019" name="Int. J. Syst. Evol. Microbiol.">
        <title>Halobacteriovorax valvorus sp. nov., a novel prokaryotic predator isolated from coastal seawater of China.</title>
        <authorList>
            <person name="Chen M.-X."/>
        </authorList>
    </citation>
    <scope>NUCLEOTIDE SEQUENCE [LARGE SCALE GENOMIC DNA]</scope>
    <source>
        <strain evidence="5">BL9</strain>
    </source>
</reference>
<evidence type="ECO:0000256" key="2">
    <source>
        <dbReference type="ARBA" id="ARBA00023002"/>
    </source>
</evidence>
<accession>A0ABY0IIS7</accession>